<reference evidence="1 2" key="1">
    <citation type="submission" date="2014-04" db="EMBL/GenBank/DDBJ databases">
        <authorList>
            <consortium name="DOE Joint Genome Institute"/>
            <person name="Kuo A."/>
            <person name="Kohler A."/>
            <person name="Costa M.D."/>
            <person name="Nagy L.G."/>
            <person name="Floudas D."/>
            <person name="Copeland A."/>
            <person name="Barry K.W."/>
            <person name="Cichocki N."/>
            <person name="Veneault-Fourrey C."/>
            <person name="LaButti K."/>
            <person name="Lindquist E.A."/>
            <person name="Lipzen A."/>
            <person name="Lundell T."/>
            <person name="Morin E."/>
            <person name="Murat C."/>
            <person name="Sun H."/>
            <person name="Tunlid A."/>
            <person name="Henrissat B."/>
            <person name="Grigoriev I.V."/>
            <person name="Hibbett D.S."/>
            <person name="Martin F."/>
            <person name="Nordberg H.P."/>
            <person name="Cantor M.N."/>
            <person name="Hua S.X."/>
        </authorList>
    </citation>
    <scope>NUCLEOTIDE SEQUENCE [LARGE SCALE GENOMIC DNA]</scope>
    <source>
        <strain evidence="1 2">441</strain>
    </source>
</reference>
<sequence length="100" mass="11345">MHERRRRNPAGSRTNFRAWYPARSSCQRGLQTLNTKPNCAALRALKPFPYLVLPSSRAQLEVSSLRFEFYVSSVSSTVRCRTKYTSNCNRSGASYHNGLG</sequence>
<name>A0A0C9ZFT9_9AGAM</name>
<evidence type="ECO:0000313" key="2">
    <source>
        <dbReference type="Proteomes" id="UP000054018"/>
    </source>
</evidence>
<protein>
    <submittedName>
        <fullName evidence="1">Uncharacterized protein</fullName>
    </submittedName>
</protein>
<gene>
    <name evidence="1" type="ORF">PISMIDRAFT_606546</name>
</gene>
<proteinExistence type="predicted"/>
<reference evidence="2" key="2">
    <citation type="submission" date="2015-01" db="EMBL/GenBank/DDBJ databases">
        <title>Evolutionary Origins and Diversification of the Mycorrhizal Mutualists.</title>
        <authorList>
            <consortium name="DOE Joint Genome Institute"/>
            <consortium name="Mycorrhizal Genomics Consortium"/>
            <person name="Kohler A."/>
            <person name="Kuo A."/>
            <person name="Nagy L.G."/>
            <person name="Floudas D."/>
            <person name="Copeland A."/>
            <person name="Barry K.W."/>
            <person name="Cichocki N."/>
            <person name="Veneault-Fourrey C."/>
            <person name="LaButti K."/>
            <person name="Lindquist E.A."/>
            <person name="Lipzen A."/>
            <person name="Lundell T."/>
            <person name="Morin E."/>
            <person name="Murat C."/>
            <person name="Riley R."/>
            <person name="Ohm R."/>
            <person name="Sun H."/>
            <person name="Tunlid A."/>
            <person name="Henrissat B."/>
            <person name="Grigoriev I.V."/>
            <person name="Hibbett D.S."/>
            <person name="Martin F."/>
        </authorList>
    </citation>
    <scope>NUCLEOTIDE SEQUENCE [LARGE SCALE GENOMIC DNA]</scope>
    <source>
        <strain evidence="2">441</strain>
    </source>
</reference>
<dbReference type="AlphaFoldDB" id="A0A0C9ZFT9"/>
<accession>A0A0C9ZFT9</accession>
<dbReference type="EMBL" id="KN833693">
    <property type="protein sequence ID" value="KIK28171.1"/>
    <property type="molecule type" value="Genomic_DNA"/>
</dbReference>
<dbReference type="Proteomes" id="UP000054018">
    <property type="component" value="Unassembled WGS sequence"/>
</dbReference>
<organism evidence="1 2">
    <name type="scientific">Pisolithus microcarpus 441</name>
    <dbReference type="NCBI Taxonomy" id="765257"/>
    <lineage>
        <taxon>Eukaryota</taxon>
        <taxon>Fungi</taxon>
        <taxon>Dikarya</taxon>
        <taxon>Basidiomycota</taxon>
        <taxon>Agaricomycotina</taxon>
        <taxon>Agaricomycetes</taxon>
        <taxon>Agaricomycetidae</taxon>
        <taxon>Boletales</taxon>
        <taxon>Sclerodermatineae</taxon>
        <taxon>Pisolithaceae</taxon>
        <taxon>Pisolithus</taxon>
    </lineage>
</organism>
<dbReference type="HOGENOM" id="CLU_2307154_0_0_1"/>
<evidence type="ECO:0000313" key="1">
    <source>
        <dbReference type="EMBL" id="KIK28171.1"/>
    </source>
</evidence>
<keyword evidence="2" id="KW-1185">Reference proteome</keyword>